<dbReference type="OrthoDB" id="9784632at2"/>
<dbReference type="Pfam" id="PF00724">
    <property type="entry name" value="Oxidored_FMN"/>
    <property type="match status" value="1"/>
</dbReference>
<dbReference type="STRING" id="69395.AQ619_02905"/>
<dbReference type="RefSeq" id="WP_062144002.1">
    <property type="nucleotide sequence ID" value="NZ_CP013002.1"/>
</dbReference>
<evidence type="ECO:0000313" key="4">
    <source>
        <dbReference type="EMBL" id="ALL12392.1"/>
    </source>
</evidence>
<proteinExistence type="predicted"/>
<name>A0A0P0NWL1_9CAUL</name>
<dbReference type="SUPFAM" id="SSF51395">
    <property type="entry name" value="FMN-linked oxidoreductases"/>
    <property type="match status" value="1"/>
</dbReference>
<evidence type="ECO:0000256" key="1">
    <source>
        <dbReference type="ARBA" id="ARBA00022630"/>
    </source>
</evidence>
<evidence type="ECO:0000256" key="2">
    <source>
        <dbReference type="ARBA" id="ARBA00023002"/>
    </source>
</evidence>
<dbReference type="PANTHER" id="PTHR43656">
    <property type="entry name" value="BINDING OXIDOREDUCTASE, PUTATIVE (AFU_ORTHOLOGUE AFUA_2G08260)-RELATED"/>
    <property type="match status" value="1"/>
</dbReference>
<dbReference type="EMBL" id="CP013002">
    <property type="protein sequence ID" value="ALL12392.1"/>
    <property type="molecule type" value="Genomic_DNA"/>
</dbReference>
<dbReference type="InterPro" id="IPR051799">
    <property type="entry name" value="NADH_flavin_oxidoreductase"/>
</dbReference>
<evidence type="ECO:0000259" key="3">
    <source>
        <dbReference type="Pfam" id="PF00724"/>
    </source>
</evidence>
<dbReference type="AlphaFoldDB" id="A0A0P0NWL1"/>
<dbReference type="GO" id="GO:0010181">
    <property type="term" value="F:FMN binding"/>
    <property type="evidence" value="ECO:0007669"/>
    <property type="project" value="InterPro"/>
</dbReference>
<dbReference type="Proteomes" id="UP000056905">
    <property type="component" value="Chromosome"/>
</dbReference>
<keyword evidence="2" id="KW-0560">Oxidoreductase</keyword>
<dbReference type="PANTHER" id="PTHR43656:SF2">
    <property type="entry name" value="BINDING OXIDOREDUCTASE, PUTATIVE (AFU_ORTHOLOGUE AFUA_2G08260)-RELATED"/>
    <property type="match status" value="1"/>
</dbReference>
<accession>A0A0P0NWL1</accession>
<sequence length="425" mass="45610">MLTAAFEPLFAPLALPNGAVLPNRLAKAAMEENLAAEGQLPGKALWTLYRRWAQGGVGLQITGNVMVDPSAMTGPGGVVLDSRAPLAPFETWAREARSGGGQVWMQINHPGRQTYADLGQGAVAPSAVPVDIGKFSSLLAQPRALTADEITAIIERFAITARRAEEAGFDGVQIHAAHGYLLSQFLSPLVNRRDDAWGGSRENRARMLFEVVKAVRARVSPRFAVAVKLNSADFQKGGFDVDDARWVVEQLNGMAVDLVELSGGSYESPAMQGSAKDETGSKSSTAVREAYFVDFARDIVKVARMPIMVTGGVCRREVALAALAAEGALPGVPVVGIARALAFAPDLPKAWRKPEGLDVTLPQVTWKSRELSALAMMALTKAQINRLAAGKAPARRLSPVLILAGQQMKQRAQGKRYRAWRLKTP</sequence>
<dbReference type="KEGG" id="chq:AQ619_02905"/>
<dbReference type="Gene3D" id="3.20.20.70">
    <property type="entry name" value="Aldolase class I"/>
    <property type="match status" value="1"/>
</dbReference>
<gene>
    <name evidence="4" type="ORF">AQ619_02905</name>
</gene>
<organism evidence="4 5">
    <name type="scientific">Caulobacter henricii</name>
    <dbReference type="NCBI Taxonomy" id="69395"/>
    <lineage>
        <taxon>Bacteria</taxon>
        <taxon>Pseudomonadati</taxon>
        <taxon>Pseudomonadota</taxon>
        <taxon>Alphaproteobacteria</taxon>
        <taxon>Caulobacterales</taxon>
        <taxon>Caulobacteraceae</taxon>
        <taxon>Caulobacter</taxon>
    </lineage>
</organism>
<dbReference type="InterPro" id="IPR013785">
    <property type="entry name" value="Aldolase_TIM"/>
</dbReference>
<keyword evidence="1" id="KW-0285">Flavoprotein</keyword>
<reference evidence="4 5" key="1">
    <citation type="submission" date="2015-10" db="EMBL/GenBank/DDBJ databases">
        <title>Conservation of the essential genome among Caulobacter and Brevundimonas species.</title>
        <authorList>
            <person name="Scott D."/>
            <person name="Ely B."/>
        </authorList>
    </citation>
    <scope>NUCLEOTIDE SEQUENCE [LARGE SCALE GENOMIC DNA]</scope>
    <source>
        <strain evidence="4 5">CB4</strain>
    </source>
</reference>
<protein>
    <submittedName>
        <fullName evidence="4">2,4-dienoyl-CoA reductase</fullName>
    </submittedName>
</protein>
<keyword evidence="5" id="KW-1185">Reference proteome</keyword>
<dbReference type="CDD" id="cd04733">
    <property type="entry name" value="OYE_like_2_FMN"/>
    <property type="match status" value="1"/>
</dbReference>
<evidence type="ECO:0000313" key="5">
    <source>
        <dbReference type="Proteomes" id="UP000056905"/>
    </source>
</evidence>
<dbReference type="InterPro" id="IPR001155">
    <property type="entry name" value="OxRdtase_FMN_N"/>
</dbReference>
<dbReference type="GO" id="GO:0016491">
    <property type="term" value="F:oxidoreductase activity"/>
    <property type="evidence" value="ECO:0007669"/>
    <property type="project" value="UniProtKB-KW"/>
</dbReference>
<feature type="domain" description="NADH:flavin oxidoreductase/NADH oxidase N-terminal" evidence="3">
    <location>
        <begin position="9"/>
        <end position="349"/>
    </location>
</feature>